<reference evidence="7 8" key="1">
    <citation type="journal article" date="2012" name="BMC Genomics">
        <title>Comparative genomics of the classical Bordetella subspecies: the evolution and exchange of virulence-associated diversity amongst closely related pathogens.</title>
        <authorList>
            <person name="Park J."/>
            <person name="Zhang Y."/>
            <person name="Buboltz A.M."/>
            <person name="Zhang X."/>
            <person name="Schuster S.C."/>
            <person name="Ahuja U."/>
            <person name="Liu M."/>
            <person name="Miller J.F."/>
            <person name="Sebaihia M."/>
            <person name="Bentley S.D."/>
            <person name="Parkhill J."/>
            <person name="Harvill E.T."/>
        </authorList>
    </citation>
    <scope>NUCLEOTIDE SEQUENCE [LARGE SCALE GENOMIC DNA]</scope>
    <source>
        <strain evidence="7 8">253</strain>
    </source>
</reference>
<dbReference type="GO" id="GO:0003700">
    <property type="term" value="F:DNA-binding transcription factor activity"/>
    <property type="evidence" value="ECO:0007669"/>
    <property type="project" value="TreeGrafter"/>
</dbReference>
<keyword evidence="4" id="KW-0804">Transcription</keyword>
<dbReference type="InterPro" id="IPR023772">
    <property type="entry name" value="DNA-bd_HTH_TetR-type_CS"/>
</dbReference>
<feature type="domain" description="HTH tetR-type" evidence="6">
    <location>
        <begin position="16"/>
        <end position="76"/>
    </location>
</feature>
<gene>
    <name evidence="7" type="ORF">BN112_3729</name>
</gene>
<dbReference type="PANTHER" id="PTHR30055:SF234">
    <property type="entry name" value="HTH-TYPE TRANSCRIPTIONAL REGULATOR BETI"/>
    <property type="match status" value="1"/>
</dbReference>
<dbReference type="Gene3D" id="1.10.357.10">
    <property type="entry name" value="Tetracycline Repressor, domain 2"/>
    <property type="match status" value="1"/>
</dbReference>
<dbReference type="Proteomes" id="UP000007564">
    <property type="component" value="Chromosome"/>
</dbReference>
<dbReference type="Pfam" id="PF17932">
    <property type="entry name" value="TetR_C_24"/>
    <property type="match status" value="1"/>
</dbReference>
<evidence type="ECO:0000256" key="5">
    <source>
        <dbReference type="PROSITE-ProRule" id="PRU00335"/>
    </source>
</evidence>
<dbReference type="GO" id="GO:0000976">
    <property type="term" value="F:transcription cis-regulatory region binding"/>
    <property type="evidence" value="ECO:0007669"/>
    <property type="project" value="TreeGrafter"/>
</dbReference>
<dbReference type="RefSeq" id="WP_003815507.1">
    <property type="nucleotide sequence ID" value="NC_019382.1"/>
</dbReference>
<organism evidence="7 8">
    <name type="scientific">Bordetella bronchiseptica 253</name>
    <dbReference type="NCBI Taxonomy" id="568707"/>
    <lineage>
        <taxon>Bacteria</taxon>
        <taxon>Pseudomonadati</taxon>
        <taxon>Pseudomonadota</taxon>
        <taxon>Betaproteobacteria</taxon>
        <taxon>Burkholderiales</taxon>
        <taxon>Alcaligenaceae</taxon>
        <taxon>Bordetella</taxon>
    </lineage>
</organism>
<dbReference type="EMBL" id="HE965806">
    <property type="protein sequence ID" value="CCJ55643.1"/>
    <property type="molecule type" value="Genomic_DNA"/>
</dbReference>
<evidence type="ECO:0000256" key="3">
    <source>
        <dbReference type="ARBA" id="ARBA00023125"/>
    </source>
</evidence>
<keyword evidence="2" id="KW-0805">Transcription regulation</keyword>
<accession>A0A0C6PBF3</accession>
<evidence type="ECO:0000259" key="6">
    <source>
        <dbReference type="PROSITE" id="PS50977"/>
    </source>
</evidence>
<feature type="DNA-binding region" description="H-T-H motif" evidence="5">
    <location>
        <begin position="39"/>
        <end position="58"/>
    </location>
</feature>
<evidence type="ECO:0000313" key="7">
    <source>
        <dbReference type="EMBL" id="CCJ55643.1"/>
    </source>
</evidence>
<dbReference type="KEGG" id="bbh:BN112_3729"/>
<dbReference type="PRINTS" id="PR00455">
    <property type="entry name" value="HTHTETR"/>
</dbReference>
<sequence length="217" mass="24202">MATWNNAVPTRKAMHQLKREALLREAIAAFNQKGFHATSLGDIATSLGVTKAALYHYFPNKHALLFEAFAEALRVGFEAIEAAERQGGSGLDKLQMAVREYLQVTLSEMSRCVIITEEHALEPQDRAKIVEQRDRFEAKLRGFVREGIEDGSVIPCDPKLAIFSIFGAVNWVPKWFSDSGNWSNKQLAKGMSELLCRAVARHPAEAFAPDIGKMRVE</sequence>
<dbReference type="InterPro" id="IPR041490">
    <property type="entry name" value="KstR2_TetR_C"/>
</dbReference>
<dbReference type="AlphaFoldDB" id="A0A0C6PBF3"/>
<evidence type="ECO:0000256" key="2">
    <source>
        <dbReference type="ARBA" id="ARBA00023015"/>
    </source>
</evidence>
<dbReference type="OrthoDB" id="5523834at2"/>
<keyword evidence="3 5" id="KW-0238">DNA-binding</keyword>
<protein>
    <submittedName>
        <fullName evidence="7">TetR-family transcriptional regulator</fullName>
    </submittedName>
</protein>
<dbReference type="InterPro" id="IPR036271">
    <property type="entry name" value="Tet_transcr_reg_TetR-rel_C_sf"/>
</dbReference>
<evidence type="ECO:0000313" key="8">
    <source>
        <dbReference type="Proteomes" id="UP000007564"/>
    </source>
</evidence>
<dbReference type="PANTHER" id="PTHR30055">
    <property type="entry name" value="HTH-TYPE TRANSCRIPTIONAL REGULATOR RUTR"/>
    <property type="match status" value="1"/>
</dbReference>
<dbReference type="InterPro" id="IPR009057">
    <property type="entry name" value="Homeodomain-like_sf"/>
</dbReference>
<name>A0A0C6PBF3_BORBO</name>
<keyword evidence="1" id="KW-0678">Repressor</keyword>
<dbReference type="PROSITE" id="PS50977">
    <property type="entry name" value="HTH_TETR_2"/>
    <property type="match status" value="1"/>
</dbReference>
<dbReference type="Gene3D" id="1.10.10.60">
    <property type="entry name" value="Homeodomain-like"/>
    <property type="match status" value="1"/>
</dbReference>
<dbReference type="SUPFAM" id="SSF46689">
    <property type="entry name" value="Homeodomain-like"/>
    <property type="match status" value="1"/>
</dbReference>
<dbReference type="Pfam" id="PF00440">
    <property type="entry name" value="TetR_N"/>
    <property type="match status" value="1"/>
</dbReference>
<evidence type="ECO:0000256" key="4">
    <source>
        <dbReference type="ARBA" id="ARBA00023163"/>
    </source>
</evidence>
<dbReference type="PROSITE" id="PS01081">
    <property type="entry name" value="HTH_TETR_1"/>
    <property type="match status" value="1"/>
</dbReference>
<dbReference type="InterPro" id="IPR050109">
    <property type="entry name" value="HTH-type_TetR-like_transc_reg"/>
</dbReference>
<proteinExistence type="predicted"/>
<dbReference type="HOGENOM" id="CLU_069356_12_4_4"/>
<dbReference type="InterPro" id="IPR001647">
    <property type="entry name" value="HTH_TetR"/>
</dbReference>
<dbReference type="SUPFAM" id="SSF48498">
    <property type="entry name" value="Tetracyclin repressor-like, C-terminal domain"/>
    <property type="match status" value="1"/>
</dbReference>
<evidence type="ECO:0000256" key="1">
    <source>
        <dbReference type="ARBA" id="ARBA00022491"/>
    </source>
</evidence>